<keyword evidence="3 5" id="KW-1133">Transmembrane helix</keyword>
<feature type="transmembrane region" description="Helical" evidence="5">
    <location>
        <begin position="341"/>
        <end position="363"/>
    </location>
</feature>
<dbReference type="InterPro" id="IPR036259">
    <property type="entry name" value="MFS_trans_sf"/>
</dbReference>
<evidence type="ECO:0000313" key="8">
    <source>
        <dbReference type="Proteomes" id="UP000013243"/>
    </source>
</evidence>
<dbReference type="InterPro" id="IPR051788">
    <property type="entry name" value="MFS_Transporter"/>
</dbReference>
<feature type="transmembrane region" description="Helical" evidence="5">
    <location>
        <begin position="25"/>
        <end position="45"/>
    </location>
</feature>
<dbReference type="EMBL" id="CP015231">
    <property type="protein sequence ID" value="ANP42664.1"/>
    <property type="molecule type" value="Genomic_DNA"/>
</dbReference>
<feature type="transmembrane region" description="Helical" evidence="5">
    <location>
        <begin position="150"/>
        <end position="167"/>
    </location>
</feature>
<feature type="transmembrane region" description="Helical" evidence="5">
    <location>
        <begin position="173"/>
        <end position="191"/>
    </location>
</feature>
<feature type="transmembrane region" description="Helical" evidence="5">
    <location>
        <begin position="283"/>
        <end position="301"/>
    </location>
</feature>
<dbReference type="Pfam" id="PF07690">
    <property type="entry name" value="MFS_1"/>
    <property type="match status" value="1"/>
</dbReference>
<feature type="domain" description="Major facilitator superfamily (MFS) profile" evidence="6">
    <location>
        <begin position="213"/>
        <end position="402"/>
    </location>
</feature>
<dbReference type="PANTHER" id="PTHR23514:SF13">
    <property type="entry name" value="INNER MEMBRANE PROTEIN YBJJ"/>
    <property type="match status" value="1"/>
</dbReference>
<dbReference type="AlphaFoldDB" id="A0A1B1A7X0"/>
<evidence type="ECO:0000256" key="5">
    <source>
        <dbReference type="SAM" id="Phobius"/>
    </source>
</evidence>
<evidence type="ECO:0000313" key="7">
    <source>
        <dbReference type="EMBL" id="ANP42664.1"/>
    </source>
</evidence>
<comment type="subcellular location">
    <subcellularLocation>
        <location evidence="1">Membrane</location>
        <topology evidence="1">Multi-pass membrane protein</topology>
    </subcellularLocation>
</comment>
<feature type="transmembrane region" description="Helical" evidence="5">
    <location>
        <begin position="57"/>
        <end position="77"/>
    </location>
</feature>
<dbReference type="KEGG" id="rmb:K529_018040"/>
<feature type="transmembrane region" description="Helical" evidence="5">
    <location>
        <begin position="109"/>
        <end position="129"/>
    </location>
</feature>
<feature type="transmembrane region" description="Helical" evidence="5">
    <location>
        <begin position="250"/>
        <end position="271"/>
    </location>
</feature>
<dbReference type="InterPro" id="IPR020846">
    <property type="entry name" value="MFS_dom"/>
</dbReference>
<reference evidence="7 8" key="1">
    <citation type="journal article" date="2016" name="ISME J.">
        <title>Global occurrence and heterogeneity of the Roseobacter-clade species Ruegeria mobilis.</title>
        <authorList>
            <person name="Sonnenschein E."/>
            <person name="Gram L."/>
        </authorList>
    </citation>
    <scope>NUCLEOTIDE SEQUENCE [LARGE SCALE GENOMIC DNA]</scope>
    <source>
        <strain evidence="7 8">F1926</strain>
        <plasmid evidence="7 8">unnamed1</plasmid>
    </source>
</reference>
<feature type="transmembrane region" description="Helical" evidence="5">
    <location>
        <begin position="212"/>
        <end position="230"/>
    </location>
</feature>
<feature type="transmembrane region" description="Helical" evidence="5">
    <location>
        <begin position="369"/>
        <end position="391"/>
    </location>
</feature>
<dbReference type="PROSITE" id="PS50850">
    <property type="entry name" value="MFS"/>
    <property type="match status" value="1"/>
</dbReference>
<feature type="transmembrane region" description="Helical" evidence="5">
    <location>
        <begin position="307"/>
        <end position="329"/>
    </location>
</feature>
<sequence>MAIVAARALCIVAVMEMLTDLRTSVVHGRAFVVMGFCVGAFAAYVPQLKGHAGLSDAEFGLALLIGAAGAVGAMWLAPKVDRKLGASAMAICSLLLAAAFLLPGLAGSWVTFAGAMFLASGAGGLLDVVMNARLSGLEARSGRSLMNLNHGLFSLAYALAALVAGLVREAGVPPIWCFIGILGVTALLALGMRDEVPAESSDESANAAPVPLPGLMIALAGLIVLIAFTAEQATEHWSALHLERSFNANAAEGALGPAILGFTMGIGRLSGQELVRRVAEGKLMQIASALAATGLILAAFAPVQSLAYAGFAILGLGVSTVGPTALAWVGKTIPSHLRAAAISRLVMIGYCGFFVGPPVIGFVAEAFGLHLALALMGGMLLCITAFLVPALRATARKTGLIA</sequence>
<geneLocation type="plasmid" evidence="7 8">
    <name>unnamed1</name>
</geneLocation>
<evidence type="ECO:0000259" key="6">
    <source>
        <dbReference type="PROSITE" id="PS50850"/>
    </source>
</evidence>
<dbReference type="Gene3D" id="1.20.1250.20">
    <property type="entry name" value="MFS general substrate transporter like domains"/>
    <property type="match status" value="2"/>
</dbReference>
<dbReference type="PANTHER" id="PTHR23514">
    <property type="entry name" value="BYPASS OF STOP CODON PROTEIN 6"/>
    <property type="match status" value="1"/>
</dbReference>
<keyword evidence="2 5" id="KW-0812">Transmembrane</keyword>
<keyword evidence="7" id="KW-0614">Plasmid</keyword>
<evidence type="ECO:0000256" key="2">
    <source>
        <dbReference type="ARBA" id="ARBA00022692"/>
    </source>
</evidence>
<organism evidence="7 8">
    <name type="scientific">Tritonibacter mobilis F1926</name>
    <dbReference type="NCBI Taxonomy" id="1265309"/>
    <lineage>
        <taxon>Bacteria</taxon>
        <taxon>Pseudomonadati</taxon>
        <taxon>Pseudomonadota</taxon>
        <taxon>Alphaproteobacteria</taxon>
        <taxon>Rhodobacterales</taxon>
        <taxon>Paracoccaceae</taxon>
        <taxon>Tritonibacter</taxon>
    </lineage>
</organism>
<accession>A0A1B1A7X0</accession>
<feature type="transmembrane region" description="Helical" evidence="5">
    <location>
        <begin position="84"/>
        <end position="103"/>
    </location>
</feature>
<proteinExistence type="predicted"/>
<keyword evidence="4 5" id="KW-0472">Membrane</keyword>
<evidence type="ECO:0000256" key="4">
    <source>
        <dbReference type="ARBA" id="ARBA00023136"/>
    </source>
</evidence>
<dbReference type="GO" id="GO:0016020">
    <property type="term" value="C:membrane"/>
    <property type="evidence" value="ECO:0007669"/>
    <property type="project" value="UniProtKB-SubCell"/>
</dbReference>
<name>A0A1B1A7X0_9RHOB</name>
<dbReference type="InterPro" id="IPR011701">
    <property type="entry name" value="MFS"/>
</dbReference>
<dbReference type="SUPFAM" id="SSF103473">
    <property type="entry name" value="MFS general substrate transporter"/>
    <property type="match status" value="1"/>
</dbReference>
<dbReference type="GO" id="GO:0022857">
    <property type="term" value="F:transmembrane transporter activity"/>
    <property type="evidence" value="ECO:0007669"/>
    <property type="project" value="InterPro"/>
</dbReference>
<gene>
    <name evidence="7" type="ORF">K529_018040</name>
</gene>
<protein>
    <submittedName>
        <fullName evidence="7">MFS transporter</fullName>
    </submittedName>
</protein>
<dbReference type="Proteomes" id="UP000013243">
    <property type="component" value="Plasmid unnamed1"/>
</dbReference>
<evidence type="ECO:0000256" key="1">
    <source>
        <dbReference type="ARBA" id="ARBA00004141"/>
    </source>
</evidence>
<dbReference type="OrthoDB" id="5526080at2"/>
<evidence type="ECO:0000256" key="3">
    <source>
        <dbReference type="ARBA" id="ARBA00022989"/>
    </source>
</evidence>